<feature type="domain" description="C2H2-type" evidence="13">
    <location>
        <begin position="367"/>
        <end position="394"/>
    </location>
</feature>
<accession>A0A1Y2A8F6</accession>
<keyword evidence="4" id="KW-0677">Repeat</keyword>
<organism evidence="14 15">
    <name type="scientific">Clohesyomyces aquaticus</name>
    <dbReference type="NCBI Taxonomy" id="1231657"/>
    <lineage>
        <taxon>Eukaryota</taxon>
        <taxon>Fungi</taxon>
        <taxon>Dikarya</taxon>
        <taxon>Ascomycota</taxon>
        <taxon>Pezizomycotina</taxon>
        <taxon>Dothideomycetes</taxon>
        <taxon>Pleosporomycetidae</taxon>
        <taxon>Pleosporales</taxon>
        <taxon>Lindgomycetaceae</taxon>
        <taxon>Clohesyomyces</taxon>
    </lineage>
</organism>
<keyword evidence="9" id="KW-0804">Transcription</keyword>
<dbReference type="Proteomes" id="UP000193144">
    <property type="component" value="Unassembled WGS sequence"/>
</dbReference>
<keyword evidence="15" id="KW-1185">Reference proteome</keyword>
<evidence type="ECO:0000256" key="11">
    <source>
        <dbReference type="PROSITE-ProRule" id="PRU00042"/>
    </source>
</evidence>
<dbReference type="OrthoDB" id="8922241at2759"/>
<keyword evidence="5 11" id="KW-0863">Zinc-finger</keyword>
<evidence type="ECO:0000256" key="5">
    <source>
        <dbReference type="ARBA" id="ARBA00022771"/>
    </source>
</evidence>
<reference evidence="14 15" key="1">
    <citation type="submission" date="2016-07" db="EMBL/GenBank/DDBJ databases">
        <title>Pervasive Adenine N6-methylation of Active Genes in Fungi.</title>
        <authorList>
            <consortium name="DOE Joint Genome Institute"/>
            <person name="Mondo S.J."/>
            <person name="Dannebaum R.O."/>
            <person name="Kuo R.C."/>
            <person name="Labutti K."/>
            <person name="Haridas S."/>
            <person name="Kuo A."/>
            <person name="Salamov A."/>
            <person name="Ahrendt S.R."/>
            <person name="Lipzen A."/>
            <person name="Sullivan W."/>
            <person name="Andreopoulos W.B."/>
            <person name="Clum A."/>
            <person name="Lindquist E."/>
            <person name="Daum C."/>
            <person name="Ramamoorthy G.K."/>
            <person name="Gryganskyi A."/>
            <person name="Culley D."/>
            <person name="Magnuson J.K."/>
            <person name="James T.Y."/>
            <person name="O'Malley M.A."/>
            <person name="Stajich J.E."/>
            <person name="Spatafora J.W."/>
            <person name="Visel A."/>
            <person name="Grigoriev I.V."/>
        </authorList>
    </citation>
    <scope>NUCLEOTIDE SEQUENCE [LARGE SCALE GENOMIC DNA]</scope>
    <source>
        <strain evidence="14 15">CBS 115471</strain>
    </source>
</reference>
<dbReference type="PROSITE" id="PS50157">
    <property type="entry name" value="ZINC_FINGER_C2H2_2"/>
    <property type="match status" value="2"/>
</dbReference>
<feature type="compositionally biased region" description="Low complexity" evidence="12">
    <location>
        <begin position="107"/>
        <end position="142"/>
    </location>
</feature>
<dbReference type="PROSITE" id="PS00028">
    <property type="entry name" value="ZINC_FINGER_C2H2_1"/>
    <property type="match status" value="1"/>
</dbReference>
<dbReference type="GO" id="GO:0005654">
    <property type="term" value="C:nucleoplasm"/>
    <property type="evidence" value="ECO:0007669"/>
    <property type="project" value="TreeGrafter"/>
</dbReference>
<dbReference type="SUPFAM" id="SSF57667">
    <property type="entry name" value="beta-beta-alpha zinc fingers"/>
    <property type="match status" value="1"/>
</dbReference>
<evidence type="ECO:0000256" key="4">
    <source>
        <dbReference type="ARBA" id="ARBA00022737"/>
    </source>
</evidence>
<keyword evidence="3" id="KW-0479">Metal-binding</keyword>
<evidence type="ECO:0000256" key="7">
    <source>
        <dbReference type="ARBA" id="ARBA00023015"/>
    </source>
</evidence>
<keyword evidence="8" id="KW-0238">DNA-binding</keyword>
<evidence type="ECO:0000256" key="9">
    <source>
        <dbReference type="ARBA" id="ARBA00023163"/>
    </source>
</evidence>
<feature type="compositionally biased region" description="Polar residues" evidence="12">
    <location>
        <begin position="65"/>
        <end position="74"/>
    </location>
</feature>
<feature type="region of interest" description="Disordered" evidence="12">
    <location>
        <begin position="1"/>
        <end position="306"/>
    </location>
</feature>
<sequence>MHPGSDPMGAPPSFAARRPNAANLSSFELQLPPPPMHKYSSFNALNTPQSSQAPTTVASVGNLLTPPNHNSGDVTSPAAVQVPTSSAMSQYSYYPSPQAQGTPQYGYQATQQHQQQQAQHQQQQHHQQQQQQQQQQQNQYNQGRGMYAPSHHDRQLGTQGSLPRREGLNPPPYEMNQQQLPPFPPSSTPLGPSSHHPTMSAQQQPHHMMGAQTPVSTSAPQQSPVHAQEPFHHRPPPTPTYYNSQVSSAPQQSPFQYSTGPSPTQQSPISAGGSIPRMSPAVTQGQIPSMPSASAQSPHPYQRPYGYSALPQAPVFSNVNNPNGPIALVGGMHPGMMQGFNSGHAASMPHMFGHPPHQQQPTNDRPFKCDQCPQSFNRNHDLKRHKRIHLAVKPFPCTHCDKSFSRKDALKRHILVKGCGKVASAGDDVKRENGSPEHKDGSEDTKPAISNHA</sequence>
<keyword evidence="7" id="KW-0805">Transcription regulation</keyword>
<proteinExistence type="inferred from homology"/>
<evidence type="ECO:0000256" key="3">
    <source>
        <dbReference type="ARBA" id="ARBA00022723"/>
    </source>
</evidence>
<dbReference type="PANTHER" id="PTHR24399">
    <property type="entry name" value="ZINC FINGER AND BTB DOMAIN-CONTAINING"/>
    <property type="match status" value="1"/>
</dbReference>
<evidence type="ECO:0000256" key="8">
    <source>
        <dbReference type="ARBA" id="ARBA00023125"/>
    </source>
</evidence>
<dbReference type="SMART" id="SM00355">
    <property type="entry name" value="ZnF_C2H2"/>
    <property type="match status" value="2"/>
</dbReference>
<feature type="compositionally biased region" description="Polar residues" evidence="12">
    <location>
        <begin position="213"/>
        <end position="225"/>
    </location>
</feature>
<evidence type="ECO:0000256" key="6">
    <source>
        <dbReference type="ARBA" id="ARBA00022833"/>
    </source>
</evidence>
<dbReference type="FunFam" id="3.30.160.60:FF:001156">
    <property type="entry name" value="Zinc finger protein 407"/>
    <property type="match status" value="2"/>
</dbReference>
<dbReference type="InterPro" id="IPR036236">
    <property type="entry name" value="Znf_C2H2_sf"/>
</dbReference>
<evidence type="ECO:0000256" key="10">
    <source>
        <dbReference type="ARBA" id="ARBA00023242"/>
    </source>
</evidence>
<evidence type="ECO:0000256" key="1">
    <source>
        <dbReference type="ARBA" id="ARBA00004123"/>
    </source>
</evidence>
<dbReference type="AlphaFoldDB" id="A0A1Y2A8F6"/>
<dbReference type="InterPro" id="IPR013087">
    <property type="entry name" value="Znf_C2H2_type"/>
</dbReference>
<feature type="compositionally biased region" description="Polar residues" evidence="12">
    <location>
        <begin position="82"/>
        <end position="105"/>
    </location>
</feature>
<comment type="similarity">
    <text evidence="2">Belongs to the krueppel C2H2-type zinc-finger protein family.</text>
</comment>
<evidence type="ECO:0000256" key="2">
    <source>
        <dbReference type="ARBA" id="ARBA00006991"/>
    </source>
</evidence>
<protein>
    <recommendedName>
        <fullName evidence="13">C2H2-type domain-containing protein</fullName>
    </recommendedName>
</protein>
<gene>
    <name evidence="14" type="ORF">BCR34DRAFT_472888</name>
</gene>
<dbReference type="GO" id="GO:0000978">
    <property type="term" value="F:RNA polymerase II cis-regulatory region sequence-specific DNA binding"/>
    <property type="evidence" value="ECO:0007669"/>
    <property type="project" value="TreeGrafter"/>
</dbReference>
<dbReference type="PANTHER" id="PTHR24399:SF70">
    <property type="entry name" value="C2H2-TYPE DOMAIN-CONTAINING PROTEIN"/>
    <property type="match status" value="1"/>
</dbReference>
<dbReference type="Gene3D" id="3.30.160.60">
    <property type="entry name" value="Classic Zinc Finger"/>
    <property type="match status" value="2"/>
</dbReference>
<name>A0A1Y2A8F6_9PLEO</name>
<dbReference type="EMBL" id="MCFA01000005">
    <property type="protein sequence ID" value="ORY18809.1"/>
    <property type="molecule type" value="Genomic_DNA"/>
</dbReference>
<feature type="compositionally biased region" description="Low complexity" evidence="12">
    <location>
        <begin position="188"/>
        <end position="198"/>
    </location>
</feature>
<evidence type="ECO:0000259" key="13">
    <source>
        <dbReference type="PROSITE" id="PS50157"/>
    </source>
</evidence>
<evidence type="ECO:0000313" key="15">
    <source>
        <dbReference type="Proteomes" id="UP000193144"/>
    </source>
</evidence>
<feature type="compositionally biased region" description="Polar residues" evidence="12">
    <location>
        <begin position="281"/>
        <end position="299"/>
    </location>
</feature>
<dbReference type="Pfam" id="PF00096">
    <property type="entry name" value="zf-C2H2"/>
    <property type="match status" value="2"/>
</dbReference>
<comment type="subcellular location">
    <subcellularLocation>
        <location evidence="1">Nucleus</location>
    </subcellularLocation>
</comment>
<keyword evidence="10" id="KW-0539">Nucleus</keyword>
<evidence type="ECO:0000256" key="12">
    <source>
        <dbReference type="SAM" id="MobiDB-lite"/>
    </source>
</evidence>
<keyword evidence="6" id="KW-0862">Zinc</keyword>
<feature type="compositionally biased region" description="Polar residues" evidence="12">
    <location>
        <begin position="240"/>
        <end position="269"/>
    </location>
</feature>
<feature type="domain" description="C2H2-type" evidence="13">
    <location>
        <begin position="395"/>
        <end position="413"/>
    </location>
</feature>
<evidence type="ECO:0000313" key="14">
    <source>
        <dbReference type="EMBL" id="ORY18809.1"/>
    </source>
</evidence>
<feature type="compositionally biased region" description="Polar residues" evidence="12">
    <location>
        <begin position="40"/>
        <end position="59"/>
    </location>
</feature>
<dbReference type="GO" id="GO:0001227">
    <property type="term" value="F:DNA-binding transcription repressor activity, RNA polymerase II-specific"/>
    <property type="evidence" value="ECO:0007669"/>
    <property type="project" value="TreeGrafter"/>
</dbReference>
<dbReference type="STRING" id="1231657.A0A1Y2A8F6"/>
<comment type="caution">
    <text evidence="14">The sequence shown here is derived from an EMBL/GenBank/DDBJ whole genome shotgun (WGS) entry which is preliminary data.</text>
</comment>
<dbReference type="GO" id="GO:0008270">
    <property type="term" value="F:zinc ion binding"/>
    <property type="evidence" value="ECO:0007669"/>
    <property type="project" value="UniProtKB-KW"/>
</dbReference>
<feature type="compositionally biased region" description="Basic and acidic residues" evidence="12">
    <location>
        <begin position="427"/>
        <end position="446"/>
    </location>
</feature>
<feature type="region of interest" description="Disordered" evidence="12">
    <location>
        <begin position="422"/>
        <end position="453"/>
    </location>
</feature>